<name>A0A0E9PMT4_ANGAN</name>
<organism evidence="1">
    <name type="scientific">Anguilla anguilla</name>
    <name type="common">European freshwater eel</name>
    <name type="synonym">Muraena anguilla</name>
    <dbReference type="NCBI Taxonomy" id="7936"/>
    <lineage>
        <taxon>Eukaryota</taxon>
        <taxon>Metazoa</taxon>
        <taxon>Chordata</taxon>
        <taxon>Craniata</taxon>
        <taxon>Vertebrata</taxon>
        <taxon>Euteleostomi</taxon>
        <taxon>Actinopterygii</taxon>
        <taxon>Neopterygii</taxon>
        <taxon>Teleostei</taxon>
        <taxon>Anguilliformes</taxon>
        <taxon>Anguillidae</taxon>
        <taxon>Anguilla</taxon>
    </lineage>
</organism>
<evidence type="ECO:0000313" key="1">
    <source>
        <dbReference type="EMBL" id="JAH05941.1"/>
    </source>
</evidence>
<proteinExistence type="predicted"/>
<reference evidence="1" key="1">
    <citation type="submission" date="2014-11" db="EMBL/GenBank/DDBJ databases">
        <authorList>
            <person name="Amaro Gonzalez C."/>
        </authorList>
    </citation>
    <scope>NUCLEOTIDE SEQUENCE</scope>
</reference>
<accession>A0A0E9PMT4</accession>
<dbReference type="EMBL" id="GBXM01102636">
    <property type="protein sequence ID" value="JAH05941.1"/>
    <property type="molecule type" value="Transcribed_RNA"/>
</dbReference>
<dbReference type="AlphaFoldDB" id="A0A0E9PMT4"/>
<sequence length="24" mass="2573">MEQPCIKLSCVGSNEDSSFGKNAK</sequence>
<reference evidence="1" key="2">
    <citation type="journal article" date="2015" name="Fish Shellfish Immunol.">
        <title>Early steps in the European eel (Anguilla anguilla)-Vibrio vulnificus interaction in the gills: Role of the RtxA13 toxin.</title>
        <authorList>
            <person name="Callol A."/>
            <person name="Pajuelo D."/>
            <person name="Ebbesson L."/>
            <person name="Teles M."/>
            <person name="MacKenzie S."/>
            <person name="Amaro C."/>
        </authorList>
    </citation>
    <scope>NUCLEOTIDE SEQUENCE</scope>
</reference>
<protein>
    <submittedName>
        <fullName evidence="1">Uncharacterized protein</fullName>
    </submittedName>
</protein>